<dbReference type="Proteomes" id="UP000324781">
    <property type="component" value="Unassembled WGS sequence"/>
</dbReference>
<proteinExistence type="predicted"/>
<dbReference type="AlphaFoldDB" id="A0A1M6GXA8"/>
<accession>A0A1M6GXA8</accession>
<name>A0A1M6GXA8_9FIRM</name>
<reference evidence="1 2" key="1">
    <citation type="submission" date="2016-11" db="EMBL/GenBank/DDBJ databases">
        <authorList>
            <person name="Varghese N."/>
            <person name="Submissions S."/>
        </authorList>
    </citation>
    <scope>NUCLEOTIDE SEQUENCE [LARGE SCALE GENOMIC DNA]</scope>
    <source>
        <strain evidence="1 2">DSM 19027</strain>
    </source>
</reference>
<organism evidence="1 2">
    <name type="scientific">Thermoclostridium caenicola</name>
    <dbReference type="NCBI Taxonomy" id="659425"/>
    <lineage>
        <taxon>Bacteria</taxon>
        <taxon>Bacillati</taxon>
        <taxon>Bacillota</taxon>
        <taxon>Clostridia</taxon>
        <taxon>Eubacteriales</taxon>
        <taxon>Oscillospiraceae</taxon>
        <taxon>Thermoclostridium</taxon>
    </lineage>
</organism>
<keyword evidence="2" id="KW-1185">Reference proteome</keyword>
<evidence type="ECO:0008006" key="3">
    <source>
        <dbReference type="Google" id="ProtNLM"/>
    </source>
</evidence>
<dbReference type="EMBL" id="FQZP01000027">
    <property type="protein sequence ID" value="SHJ14603.1"/>
    <property type="molecule type" value="Genomic_DNA"/>
</dbReference>
<gene>
    <name evidence="1" type="ORF">SAMN05444373_102723</name>
</gene>
<evidence type="ECO:0000313" key="1">
    <source>
        <dbReference type="EMBL" id="SHJ14603.1"/>
    </source>
</evidence>
<evidence type="ECO:0000313" key="2">
    <source>
        <dbReference type="Proteomes" id="UP000324781"/>
    </source>
</evidence>
<sequence>MMGKVIVKKVPYMGWQNCISLSNGSIELIAVTDVGPRIIRFGFVGQPNIFYEIEDEVGTSGSDDYRLYGGHRLWHSPESMPRTYVPDNSPVQWEEIENGIILRQEIEHWTHIRKELIIRLSSDTNEVCVRHRLTNTGAWPVELAPWAISMMAPGGTAYLRRNLKDTGLAPSQSLALWPYTRLDDPRVVWGRKYFRIRQDPAVAHPFKIGMPNSSGWVAYLNFDTLFIKRYIHHEEARYPDFGSSCEIYANQNTLELGTLGPLTMLNPGSSCDHTEDWSLHANVLESVSEKEIESKILPLIGGEVAKNP</sequence>
<dbReference type="RefSeq" id="WP_207706814.1">
    <property type="nucleotide sequence ID" value="NZ_FQZP01000027.1"/>
</dbReference>
<protein>
    <recommendedName>
        <fullName evidence="3">Galactose mutarotase</fullName>
    </recommendedName>
</protein>